<evidence type="ECO:0000313" key="2">
    <source>
        <dbReference type="Proteomes" id="UP000014975"/>
    </source>
</evidence>
<organism evidence="1 2">
    <name type="scientific">Alkalidesulfovibrio alkalitolerans DSM 16529</name>
    <dbReference type="NCBI Taxonomy" id="1121439"/>
    <lineage>
        <taxon>Bacteria</taxon>
        <taxon>Pseudomonadati</taxon>
        <taxon>Thermodesulfobacteriota</taxon>
        <taxon>Desulfovibrionia</taxon>
        <taxon>Desulfovibrionales</taxon>
        <taxon>Desulfovibrionaceae</taxon>
        <taxon>Alkalidesulfovibrio</taxon>
    </lineage>
</organism>
<dbReference type="EMBL" id="ATHI01000014">
    <property type="protein sequence ID" value="EPR34231.1"/>
    <property type="molecule type" value="Genomic_DNA"/>
</dbReference>
<gene>
    <name evidence="1" type="ORF">dsat_2870</name>
</gene>
<comment type="caution">
    <text evidence="1">The sequence shown here is derived from an EMBL/GenBank/DDBJ whole genome shotgun (WGS) entry which is preliminary data.</text>
</comment>
<proteinExistence type="predicted"/>
<dbReference type="RefSeq" id="WP_020886835.1">
    <property type="nucleotide sequence ID" value="NZ_ATHI01000014.1"/>
</dbReference>
<keyword evidence="2" id="KW-1185">Reference proteome</keyword>
<name>S7TC82_9BACT</name>
<protein>
    <submittedName>
        <fullName evidence="1">Uncharacterized protein</fullName>
    </submittedName>
</protein>
<evidence type="ECO:0000313" key="1">
    <source>
        <dbReference type="EMBL" id="EPR34231.1"/>
    </source>
</evidence>
<dbReference type="Proteomes" id="UP000014975">
    <property type="component" value="Unassembled WGS sequence"/>
</dbReference>
<dbReference type="AlphaFoldDB" id="S7TC82"/>
<dbReference type="STRING" id="1121439.dsat_2870"/>
<dbReference type="PATRIC" id="fig|1121439.3.peg.1387"/>
<accession>S7TC82</accession>
<reference evidence="1 2" key="1">
    <citation type="journal article" date="2013" name="Genome Announc.">
        <title>Draft genome sequences for three mercury-methylating, sulfate-reducing bacteria.</title>
        <authorList>
            <person name="Brown S.D."/>
            <person name="Hurt R.A.Jr."/>
            <person name="Gilmour C.C."/>
            <person name="Elias D.A."/>
        </authorList>
    </citation>
    <scope>NUCLEOTIDE SEQUENCE [LARGE SCALE GENOMIC DNA]</scope>
    <source>
        <strain evidence="1 2">DSM 16529</strain>
    </source>
</reference>
<sequence length="72" mass="8519">MRSCTLAELEAAARAARLERFRRGEPEPGKARTRPRSPEKIELLYKRFKDRLKRYPPYKDADGFWVFPHLTA</sequence>